<dbReference type="Proteomes" id="UP000291301">
    <property type="component" value="Unassembled WGS sequence"/>
</dbReference>
<gene>
    <name evidence="2" type="ORF">E0D97_12660</name>
</gene>
<keyword evidence="3" id="KW-1185">Reference proteome</keyword>
<dbReference type="PANTHER" id="PTHR46637:SF1">
    <property type="entry name" value="BLL5188 PROTEIN"/>
    <property type="match status" value="1"/>
</dbReference>
<feature type="domain" description="Insertion element IS402-like" evidence="1">
    <location>
        <begin position="22"/>
        <end position="72"/>
    </location>
</feature>
<protein>
    <submittedName>
        <fullName evidence="2">Transposase</fullName>
    </submittedName>
</protein>
<comment type="caution">
    <text evidence="2">The sequence shown here is derived from an EMBL/GenBank/DDBJ whole genome shotgun (WGS) entry which is preliminary data.</text>
</comment>
<dbReference type="OrthoDB" id="9798237at2"/>
<accession>A0A4R0PAU1</accession>
<dbReference type="EMBL" id="SJST01000005">
    <property type="protein sequence ID" value="TCD13340.1"/>
    <property type="molecule type" value="Genomic_DNA"/>
</dbReference>
<sequence>MAGLVMENVGGRSLPILIAIQGRGDRPACDHRQVPDAVFWIARAGSPWRDLFEELGKWSSVYRLFRRWTLLGM</sequence>
<organism evidence="2 3">
    <name type="scientific">Oricola cellulosilytica</name>
    <dbReference type="NCBI Taxonomy" id="1429082"/>
    <lineage>
        <taxon>Bacteria</taxon>
        <taxon>Pseudomonadati</taxon>
        <taxon>Pseudomonadota</taxon>
        <taxon>Alphaproteobacteria</taxon>
        <taxon>Hyphomicrobiales</taxon>
        <taxon>Ahrensiaceae</taxon>
        <taxon>Oricola</taxon>
    </lineage>
</organism>
<name>A0A4R0PAU1_9HYPH</name>
<proteinExistence type="predicted"/>
<evidence type="ECO:0000313" key="3">
    <source>
        <dbReference type="Proteomes" id="UP000291301"/>
    </source>
</evidence>
<dbReference type="InterPro" id="IPR025161">
    <property type="entry name" value="IS402-like_dom"/>
</dbReference>
<dbReference type="AlphaFoldDB" id="A0A4R0PAU1"/>
<dbReference type="Pfam" id="PF13340">
    <property type="entry name" value="DUF4096"/>
    <property type="match status" value="1"/>
</dbReference>
<reference evidence="2 3" key="1">
    <citation type="journal article" date="2015" name="Antonie Van Leeuwenhoek">
        <title>Oricola cellulosilytica gen. nov., sp. nov., a cellulose-degrading bacterium of the family Phyllobacteriaceae isolated from surface seashore water, and emended descriptions of Mesorhizobium loti and Phyllobacterium myrsinacearum.</title>
        <authorList>
            <person name="Hameed A."/>
            <person name="Shahina M."/>
            <person name="Lai W.A."/>
            <person name="Lin S.Y."/>
            <person name="Young L.S."/>
            <person name="Liu Y.C."/>
            <person name="Hsu Y.H."/>
            <person name="Young C.C."/>
        </authorList>
    </citation>
    <scope>NUCLEOTIDE SEQUENCE [LARGE SCALE GENOMIC DNA]</scope>
    <source>
        <strain evidence="2 3">KCTC 52183</strain>
    </source>
</reference>
<dbReference type="PANTHER" id="PTHR46637">
    <property type="entry name" value="TIS1421-TRANSPOSASE PROTEIN A"/>
    <property type="match status" value="1"/>
</dbReference>
<dbReference type="InterPro" id="IPR052909">
    <property type="entry name" value="Transposase_6_like"/>
</dbReference>
<evidence type="ECO:0000313" key="2">
    <source>
        <dbReference type="EMBL" id="TCD13340.1"/>
    </source>
</evidence>
<evidence type="ECO:0000259" key="1">
    <source>
        <dbReference type="Pfam" id="PF13340"/>
    </source>
</evidence>